<evidence type="ECO:0000313" key="3">
    <source>
        <dbReference type="EMBL" id="TDS84189.1"/>
    </source>
</evidence>
<feature type="compositionally biased region" description="Low complexity" evidence="1">
    <location>
        <begin position="270"/>
        <end position="281"/>
    </location>
</feature>
<keyword evidence="2" id="KW-1133">Transmembrane helix</keyword>
<dbReference type="Pfam" id="PF07332">
    <property type="entry name" value="Phage_holin_3_6"/>
    <property type="match status" value="1"/>
</dbReference>
<dbReference type="Proteomes" id="UP000294506">
    <property type="component" value="Unassembled WGS sequence"/>
</dbReference>
<evidence type="ECO:0000256" key="2">
    <source>
        <dbReference type="SAM" id="Phobius"/>
    </source>
</evidence>
<keyword evidence="2" id="KW-0472">Membrane</keyword>
<dbReference type="InterPro" id="IPR009937">
    <property type="entry name" value="Phage_holin_3_6"/>
</dbReference>
<reference evidence="3 4" key="1">
    <citation type="submission" date="2019-03" db="EMBL/GenBank/DDBJ databases">
        <title>Genomic Encyclopedia of Type Strains, Phase III (KMG-III): the genomes of soil and plant-associated and newly described type strains.</title>
        <authorList>
            <person name="Whitman W."/>
        </authorList>
    </citation>
    <scope>NUCLEOTIDE SEQUENCE [LARGE SCALE GENOMIC DNA]</scope>
    <source>
        <strain evidence="3 4">DSM 27373</strain>
    </source>
</reference>
<keyword evidence="4" id="KW-1185">Reference proteome</keyword>
<evidence type="ECO:0000256" key="1">
    <source>
        <dbReference type="SAM" id="MobiDB-lite"/>
    </source>
</evidence>
<proteinExistence type="predicted"/>
<name>A0A4R7FZ71_9MICC</name>
<dbReference type="RefSeq" id="WP_133726411.1">
    <property type="nucleotide sequence ID" value="NZ_SOAN01000008.1"/>
</dbReference>
<feature type="region of interest" description="Disordered" evidence="1">
    <location>
        <begin position="214"/>
        <end position="301"/>
    </location>
</feature>
<feature type="transmembrane region" description="Helical" evidence="2">
    <location>
        <begin position="86"/>
        <end position="110"/>
    </location>
</feature>
<protein>
    <submittedName>
        <fullName evidence="3">Putative superfamily III holin-X</fullName>
    </submittedName>
</protein>
<organism evidence="3 4">
    <name type="scientific">Nesterenkonia aurantiaca</name>
    <dbReference type="NCBI Taxonomy" id="1436010"/>
    <lineage>
        <taxon>Bacteria</taxon>
        <taxon>Bacillati</taxon>
        <taxon>Actinomycetota</taxon>
        <taxon>Actinomycetes</taxon>
        <taxon>Micrococcales</taxon>
        <taxon>Micrococcaceae</taxon>
        <taxon>Nesterenkonia</taxon>
    </lineage>
</organism>
<comment type="caution">
    <text evidence="3">The sequence shown here is derived from an EMBL/GenBank/DDBJ whole genome shotgun (WGS) entry which is preliminary data.</text>
</comment>
<feature type="compositionally biased region" description="Polar residues" evidence="1">
    <location>
        <begin position="241"/>
        <end position="250"/>
    </location>
</feature>
<evidence type="ECO:0000313" key="4">
    <source>
        <dbReference type="Proteomes" id="UP000294506"/>
    </source>
</evidence>
<feature type="compositionally biased region" description="Basic and acidic residues" evidence="1">
    <location>
        <begin position="149"/>
        <end position="172"/>
    </location>
</feature>
<gene>
    <name evidence="3" type="ORF">EV640_10846</name>
</gene>
<dbReference type="EMBL" id="SOAN01000008">
    <property type="protein sequence ID" value="TDS84189.1"/>
    <property type="molecule type" value="Genomic_DNA"/>
</dbReference>
<feature type="transmembrane region" description="Helical" evidence="2">
    <location>
        <begin position="49"/>
        <end position="80"/>
    </location>
</feature>
<dbReference type="AlphaFoldDB" id="A0A4R7FZ71"/>
<sequence length="337" mass="35117">MSQPGIGRTKGTAPRTSLLDVIKVALRLGPKQINDEIQLAIAQMKTKGVAAGIAVALMVVGVVFLTFLVVALIVAAVAALSLIFELWAAALIVAGVFLVIALIFALIGLLKLKKTFPLLPEDAIRGFRLDLGVAREGTRFDPQSLDQADSEKRRQKEESKRQAAEQAKKDAKTPGAGSPTPPTYSELLRRTGLRRDHLASLQDQITSGTRNIAEGAKGRAQSLQDKAENIGSKVRGGNKPKTAQTDSSAKTRGGSKPKTARTDSSAKTRGAAGAPVSVPAAEPKIEGVPAAKGTGSAGQESGAHVAGEFVAARWKPLAVVAGSAAAGAVFLRELVKK</sequence>
<accession>A0A4R7FZ71</accession>
<feature type="region of interest" description="Disordered" evidence="1">
    <location>
        <begin position="141"/>
        <end position="186"/>
    </location>
</feature>
<keyword evidence="2" id="KW-0812">Transmembrane</keyword>